<dbReference type="Pfam" id="PF25413">
    <property type="entry name" value="Rossman_Mical"/>
    <property type="match status" value="1"/>
</dbReference>
<comment type="similarity">
    <text evidence="4">Belongs to the Mical family.</text>
</comment>
<dbReference type="Pfam" id="PF00307">
    <property type="entry name" value="CH"/>
    <property type="match status" value="1"/>
</dbReference>
<comment type="subcellular location">
    <subcellularLocation>
        <location evidence="3">Cytoplasm</location>
        <location evidence="3">Cytoskeleton</location>
    </subcellularLocation>
    <subcellularLocation>
        <location evidence="2">Nucleus</location>
    </subcellularLocation>
</comment>
<feature type="region of interest" description="Disordered" evidence="21">
    <location>
        <begin position="658"/>
        <end position="707"/>
    </location>
</feature>
<keyword evidence="13" id="KW-0560">Oxidoreductase</keyword>
<dbReference type="InterPro" id="IPR036188">
    <property type="entry name" value="FAD/NAD-bd_sf"/>
</dbReference>
<feature type="compositionally biased region" description="Basic and acidic residues" evidence="21">
    <location>
        <begin position="669"/>
        <end position="679"/>
    </location>
</feature>
<dbReference type="GO" id="GO:0006887">
    <property type="term" value="P:exocytosis"/>
    <property type="evidence" value="ECO:0007669"/>
    <property type="project" value="UniProtKB-KW"/>
</dbReference>
<reference evidence="24" key="2">
    <citation type="submission" date="2025-08" db="UniProtKB">
        <authorList>
            <consortium name="Ensembl"/>
        </authorList>
    </citation>
    <scope>IDENTIFICATION</scope>
</reference>
<evidence type="ECO:0000256" key="16">
    <source>
        <dbReference type="ARBA" id="ARBA00023203"/>
    </source>
</evidence>
<proteinExistence type="inferred from homology"/>
<evidence type="ECO:0000256" key="8">
    <source>
        <dbReference type="ARBA" id="ARBA00022630"/>
    </source>
</evidence>
<evidence type="ECO:0000256" key="3">
    <source>
        <dbReference type="ARBA" id="ARBA00004245"/>
    </source>
</evidence>
<dbReference type="InterPro" id="IPR036872">
    <property type="entry name" value="CH_dom_sf"/>
</dbReference>
<dbReference type="GO" id="GO:0005634">
    <property type="term" value="C:nucleus"/>
    <property type="evidence" value="ECO:0007669"/>
    <property type="project" value="UniProtKB-SubCell"/>
</dbReference>
<dbReference type="PROSITE" id="PS00478">
    <property type="entry name" value="LIM_DOMAIN_1"/>
    <property type="match status" value="1"/>
</dbReference>
<dbReference type="Pfam" id="PF01494">
    <property type="entry name" value="FAD_binding_3"/>
    <property type="match status" value="1"/>
</dbReference>
<dbReference type="GO" id="GO:0005856">
    <property type="term" value="C:cytoskeleton"/>
    <property type="evidence" value="ECO:0007669"/>
    <property type="project" value="UniProtKB-SubCell"/>
</dbReference>
<dbReference type="PROSITE" id="PS50023">
    <property type="entry name" value="LIM_DOMAIN_2"/>
    <property type="match status" value="1"/>
</dbReference>
<evidence type="ECO:0000259" key="22">
    <source>
        <dbReference type="PROSITE" id="PS50021"/>
    </source>
</evidence>
<dbReference type="FunFam" id="2.10.110.10:FF:000043">
    <property type="entry name" value="protein-methionine sulfoxide oxidase MICAL3 isoform X2"/>
    <property type="match status" value="1"/>
</dbReference>
<keyword evidence="7" id="KW-0963">Cytoplasm</keyword>
<keyword evidence="18" id="KW-0539">Nucleus</keyword>
<accession>A0A8C2Y3Q2</accession>
<evidence type="ECO:0000256" key="11">
    <source>
        <dbReference type="ARBA" id="ARBA00022833"/>
    </source>
</evidence>
<dbReference type="Gene3D" id="3.50.50.60">
    <property type="entry name" value="FAD/NAD(P)-binding domain"/>
    <property type="match status" value="1"/>
</dbReference>
<keyword evidence="15 20" id="KW-0440">LIM domain</keyword>
<reference evidence="24" key="1">
    <citation type="submission" date="2019-03" db="EMBL/GenBank/DDBJ databases">
        <title>Genome sequencing and reference-guided assembly of Black Bengal Goat (Capra hircus).</title>
        <authorList>
            <person name="Siddiki A.Z."/>
            <person name="Baten A."/>
            <person name="Billah M."/>
            <person name="Alam M.A.U."/>
            <person name="Shawrob K.S.M."/>
            <person name="Saha S."/>
            <person name="Chowdhury M."/>
            <person name="Rahman A.H."/>
            <person name="Stear M."/>
            <person name="Miah G."/>
            <person name="Das G.B."/>
            <person name="Hossain M.M."/>
            <person name="Kumkum M."/>
            <person name="Islam M.S."/>
            <person name="Mollah A.M."/>
            <person name="Ahsan A."/>
            <person name="Tusar F."/>
            <person name="Khan M.K.I."/>
        </authorList>
    </citation>
    <scope>NUCLEOTIDE SEQUENCE [LARGE SCALE GENOMIC DNA]</scope>
</reference>
<sequence>MEESKNEATNRAHVLFDRFVQATTCKGTLKAFQELCDHLELKPKDHCSFYHKLKSKLNYWKAKALWAKLDKRGSHKDYKKGKVCTNTKCLIIGAGPCGLRTAIDLSLLGAKVVVVEKRDAFSRNNVLHLWPFTIHDLRGLGAKKFYGKFCAGAIDHISIRQLQLILLKVALILGIEIHVNVEFRGLVEPPEDQENERIGWRALVHPKTHPVSEYEFEVIIGGDGRRNTLEGFRRKEFRGKLAIAITANFINRNTTAEAKVEEISGVAFIFNQKFFQELREATGIDLENIVYYKDDTHYFVMTAKKQSLLDKGVILHDYADTELLLSRENVDQEALLSYAREAADFSTQQQLPSLDFAINHYGQPDVAMFDFTCMYASENAALVREHNGHQLLVALVGDSLLEPFWPMGTGIARGFLAAMDSAWMVRSWSLGTSPLEVLAERESIYRLLPQTTPENVSKNFSQYSIDPVTRYPNVNVNFLRPSQVRHLYDTGDTKDVHLEMENLVNSRTTPKLARNESVARSSKLLGWCQRQTDGYAGVNVTDLTMSWKSGLALCAIIHRYRPDLIDFDSLDEQNVEKNNQLAFDIAEKELGISPIMTGREMASVGEPDKLSMVMYLTQFYEMFKDSLPSRDASDLNAEERAVLIASTKSPISFLSKLGQTISRKRSPKDKKEKDLDGAGKRRKTSQSEEEDTPRGHRGGRPTLVSTLTDRRMDVALGNQNKVKYMATQLLAKFEENAPPQSVGVRRQGSIKKEFPQNVGGSDTCYFCQKRVYVMERLSAEGKFFHRSCFKCEHCATTLRLSAYAYALEDGKFYCKPHYCYRLSGPAQRKRPAGAPLSGKEARGPLQDSPAADASGRPSTSASPAERSPGPSVNGLEEPSVAKRLRGTPERIELENYRLSVRQAEGLEEVPEETQAEHNLSSVLDTGTEEDAASRSASGDCCLWGPLRSSESARLGLHAGCDP</sequence>
<comment type="catalytic activity">
    <reaction evidence="19">
        <text>L-methionyl-[F-actin] + NADPH + O2 + H(+) = L-methionyl-(R)-S-oxide-[F-actin] + NADP(+) + H2O</text>
        <dbReference type="Rhea" id="RHEA:51308"/>
        <dbReference type="Rhea" id="RHEA-COMP:12953"/>
        <dbReference type="Rhea" id="RHEA-COMP:12956"/>
        <dbReference type="ChEBI" id="CHEBI:15377"/>
        <dbReference type="ChEBI" id="CHEBI:15378"/>
        <dbReference type="ChEBI" id="CHEBI:15379"/>
        <dbReference type="ChEBI" id="CHEBI:16044"/>
        <dbReference type="ChEBI" id="CHEBI:45764"/>
        <dbReference type="ChEBI" id="CHEBI:57783"/>
        <dbReference type="ChEBI" id="CHEBI:58349"/>
        <dbReference type="EC" id="1.14.13.225"/>
    </reaction>
</comment>
<dbReference type="SUPFAM" id="SSF51905">
    <property type="entry name" value="FAD/NAD(P)-binding domain"/>
    <property type="match status" value="1"/>
</dbReference>
<dbReference type="GO" id="GO:0046872">
    <property type="term" value="F:metal ion binding"/>
    <property type="evidence" value="ECO:0007669"/>
    <property type="project" value="UniProtKB-KW"/>
</dbReference>
<evidence type="ECO:0000256" key="19">
    <source>
        <dbReference type="ARBA" id="ARBA00049522"/>
    </source>
</evidence>
<keyword evidence="9 20" id="KW-0479">Metal-binding</keyword>
<dbReference type="CDD" id="cd09439">
    <property type="entry name" value="LIM_Mical"/>
    <property type="match status" value="1"/>
</dbReference>
<dbReference type="AlphaFoldDB" id="A0A8C2Y3Q2"/>
<keyword evidence="17" id="KW-0206">Cytoskeleton</keyword>
<dbReference type="InterPro" id="IPR001781">
    <property type="entry name" value="Znf_LIM"/>
</dbReference>
<dbReference type="Pfam" id="PF00412">
    <property type="entry name" value="LIM"/>
    <property type="match status" value="1"/>
</dbReference>
<dbReference type="EC" id="1.14.13.225" evidence="5"/>
<dbReference type="PROSITE" id="PS50021">
    <property type="entry name" value="CH"/>
    <property type="match status" value="1"/>
</dbReference>
<keyword evidence="6" id="KW-0268">Exocytosis</keyword>
<feature type="domain" description="Calponin-homology (CH)" evidence="22">
    <location>
        <begin position="518"/>
        <end position="624"/>
    </location>
</feature>
<dbReference type="PANTHER" id="PTHR23167">
    <property type="entry name" value="CALPONIN HOMOLOGY DOMAIN-CONTAINING PROTEIN DDB_G0272472-RELATED"/>
    <property type="match status" value="1"/>
</dbReference>
<feature type="region of interest" description="Disordered" evidence="21">
    <location>
        <begin position="826"/>
        <end position="887"/>
    </location>
</feature>
<dbReference type="FunFam" id="3.50.50.60:FF:000004">
    <property type="entry name" value="protein-methionine sulfoxide oxidase MICAL2 isoform X1"/>
    <property type="match status" value="1"/>
</dbReference>
<evidence type="ECO:0000256" key="20">
    <source>
        <dbReference type="PROSITE-ProRule" id="PRU00125"/>
    </source>
</evidence>
<evidence type="ECO:0000313" key="24">
    <source>
        <dbReference type="Ensembl" id="ENSCHIP00010042961.1"/>
    </source>
</evidence>
<evidence type="ECO:0000256" key="10">
    <source>
        <dbReference type="ARBA" id="ARBA00022827"/>
    </source>
</evidence>
<evidence type="ECO:0000256" key="17">
    <source>
        <dbReference type="ARBA" id="ARBA00023212"/>
    </source>
</evidence>
<evidence type="ECO:0000256" key="14">
    <source>
        <dbReference type="ARBA" id="ARBA00023033"/>
    </source>
</evidence>
<keyword evidence="11 20" id="KW-0862">Zinc</keyword>
<dbReference type="InterPro" id="IPR002938">
    <property type="entry name" value="FAD-bd"/>
</dbReference>
<evidence type="ECO:0000256" key="1">
    <source>
        <dbReference type="ARBA" id="ARBA00001974"/>
    </source>
</evidence>
<dbReference type="PANTHER" id="PTHR23167:SF51">
    <property type="entry name" value="[F-ACTIN]-MONOOXYGENASE MICAL3"/>
    <property type="match status" value="1"/>
</dbReference>
<keyword evidence="12" id="KW-0521">NADP</keyword>
<dbReference type="FunFam" id="1.10.418.10:FF:000026">
    <property type="entry name" value="protein-methionine sulfoxide oxidase MICAL3 isoform X1"/>
    <property type="match status" value="1"/>
</dbReference>
<keyword evidence="16" id="KW-0009">Actin-binding</keyword>
<dbReference type="InterPro" id="IPR001715">
    <property type="entry name" value="CH_dom"/>
</dbReference>
<evidence type="ECO:0000256" key="6">
    <source>
        <dbReference type="ARBA" id="ARBA00022483"/>
    </source>
</evidence>
<dbReference type="GO" id="GO:0003779">
    <property type="term" value="F:actin binding"/>
    <property type="evidence" value="ECO:0007669"/>
    <property type="project" value="UniProtKB-KW"/>
</dbReference>
<dbReference type="SUPFAM" id="SSF47576">
    <property type="entry name" value="Calponin-homology domain, CH-domain"/>
    <property type="match status" value="1"/>
</dbReference>
<dbReference type="Gene3D" id="1.10.418.10">
    <property type="entry name" value="Calponin-like domain"/>
    <property type="match status" value="1"/>
</dbReference>
<dbReference type="GO" id="GO:0120501">
    <property type="term" value="F:F-actin monooxygenase activity"/>
    <property type="evidence" value="ECO:0007669"/>
    <property type="project" value="UniProtKB-EC"/>
</dbReference>
<dbReference type="SUPFAM" id="SSF57716">
    <property type="entry name" value="Glucocorticoid receptor-like (DNA-binding domain)"/>
    <property type="match status" value="1"/>
</dbReference>
<evidence type="ECO:0000256" key="21">
    <source>
        <dbReference type="SAM" id="MobiDB-lite"/>
    </source>
</evidence>
<keyword evidence="10" id="KW-0274">FAD</keyword>
<feature type="domain" description="LIM zinc-binding" evidence="23">
    <location>
        <begin position="762"/>
        <end position="824"/>
    </location>
</feature>
<comment type="cofactor">
    <cofactor evidence="1">
        <name>FAD</name>
        <dbReference type="ChEBI" id="CHEBI:57692"/>
    </cofactor>
</comment>
<dbReference type="GO" id="GO:0071949">
    <property type="term" value="F:FAD binding"/>
    <property type="evidence" value="ECO:0007669"/>
    <property type="project" value="InterPro"/>
</dbReference>
<dbReference type="Gene3D" id="2.10.110.10">
    <property type="entry name" value="Cysteine Rich Protein"/>
    <property type="match status" value="1"/>
</dbReference>
<organism evidence="24">
    <name type="scientific">Capra hircus</name>
    <name type="common">Goat</name>
    <dbReference type="NCBI Taxonomy" id="9925"/>
    <lineage>
        <taxon>Eukaryota</taxon>
        <taxon>Metazoa</taxon>
        <taxon>Chordata</taxon>
        <taxon>Craniata</taxon>
        <taxon>Vertebrata</taxon>
        <taxon>Euteleostomi</taxon>
        <taxon>Mammalia</taxon>
        <taxon>Eutheria</taxon>
        <taxon>Laurasiatheria</taxon>
        <taxon>Artiodactyla</taxon>
        <taxon>Ruminantia</taxon>
        <taxon>Pecora</taxon>
        <taxon>Bovidae</taxon>
        <taxon>Caprinae</taxon>
        <taxon>Capra</taxon>
    </lineage>
</organism>
<evidence type="ECO:0000256" key="13">
    <source>
        <dbReference type="ARBA" id="ARBA00023002"/>
    </source>
</evidence>
<evidence type="ECO:0000256" key="12">
    <source>
        <dbReference type="ARBA" id="ARBA00022857"/>
    </source>
</evidence>
<evidence type="ECO:0000256" key="5">
    <source>
        <dbReference type="ARBA" id="ARBA00012709"/>
    </source>
</evidence>
<feature type="region of interest" description="Disordered" evidence="21">
    <location>
        <begin position="903"/>
        <end position="940"/>
    </location>
</feature>
<evidence type="ECO:0000256" key="7">
    <source>
        <dbReference type="ARBA" id="ARBA00022490"/>
    </source>
</evidence>
<evidence type="ECO:0000256" key="18">
    <source>
        <dbReference type="ARBA" id="ARBA00023242"/>
    </source>
</evidence>
<dbReference type="SMART" id="SM00132">
    <property type="entry name" value="LIM"/>
    <property type="match status" value="1"/>
</dbReference>
<evidence type="ECO:0000256" key="9">
    <source>
        <dbReference type="ARBA" id="ARBA00022723"/>
    </source>
</evidence>
<evidence type="ECO:0000256" key="15">
    <source>
        <dbReference type="ARBA" id="ARBA00023038"/>
    </source>
</evidence>
<keyword evidence="14" id="KW-0503">Monooxygenase</keyword>
<evidence type="ECO:0000256" key="2">
    <source>
        <dbReference type="ARBA" id="ARBA00004123"/>
    </source>
</evidence>
<protein>
    <recommendedName>
        <fullName evidence="5">F-actin monooxygenase</fullName>
        <ecNumber evidence="5">1.14.13.225</ecNumber>
    </recommendedName>
</protein>
<evidence type="ECO:0000256" key="4">
    <source>
        <dbReference type="ARBA" id="ARBA00008223"/>
    </source>
</evidence>
<keyword evidence="8" id="KW-0285">Flavoprotein</keyword>
<dbReference type="InterPro" id="IPR050540">
    <property type="entry name" value="F-actin_Monoox_Mical"/>
</dbReference>
<evidence type="ECO:0000259" key="23">
    <source>
        <dbReference type="PROSITE" id="PS50023"/>
    </source>
</evidence>
<dbReference type="CDD" id="cd21251">
    <property type="entry name" value="CH_MICAL3"/>
    <property type="match status" value="1"/>
</dbReference>
<dbReference type="InterPro" id="IPR057494">
    <property type="entry name" value="Rossman_Mical"/>
</dbReference>
<dbReference type="Ensembl" id="ENSCHIT00010059644.1">
    <property type="protein sequence ID" value="ENSCHIP00010042961.1"/>
    <property type="gene ID" value="ENSCHIG00010031144.1"/>
</dbReference>
<dbReference type="PRINTS" id="PR00420">
    <property type="entry name" value="RNGMNOXGNASE"/>
</dbReference>
<dbReference type="GO" id="GO:0030042">
    <property type="term" value="P:actin filament depolymerization"/>
    <property type="evidence" value="ECO:0007669"/>
    <property type="project" value="UniProtKB-ARBA"/>
</dbReference>
<name>A0A8C2Y3Q2_CAPHI</name>
<dbReference type="SMART" id="SM00033">
    <property type="entry name" value="CH"/>
    <property type="match status" value="1"/>
</dbReference>